<organism evidence="1 2">
    <name type="scientific">Niabella ginsengisoli</name>
    <dbReference type="NCBI Taxonomy" id="522298"/>
    <lineage>
        <taxon>Bacteria</taxon>
        <taxon>Pseudomonadati</taxon>
        <taxon>Bacteroidota</taxon>
        <taxon>Chitinophagia</taxon>
        <taxon>Chitinophagales</taxon>
        <taxon>Chitinophagaceae</taxon>
        <taxon>Niabella</taxon>
    </lineage>
</organism>
<reference evidence="1 2" key="1">
    <citation type="submission" date="2022-02" db="EMBL/GenBank/DDBJ databases">
        <authorList>
            <person name="Min J."/>
        </authorList>
    </citation>
    <scope>NUCLEOTIDE SEQUENCE [LARGE SCALE GENOMIC DNA]</scope>
    <source>
        <strain evidence="1 2">GR10-1</strain>
    </source>
</reference>
<evidence type="ECO:0008006" key="3">
    <source>
        <dbReference type="Google" id="ProtNLM"/>
    </source>
</evidence>
<protein>
    <recommendedName>
        <fullName evidence="3">TonB-dependent receptor</fullName>
    </recommendedName>
</protein>
<evidence type="ECO:0000313" key="2">
    <source>
        <dbReference type="Proteomes" id="UP001202248"/>
    </source>
</evidence>
<keyword evidence="2" id="KW-1185">Reference proteome</keyword>
<sequence length="269" mass="30195">MNLVLKEDKKKGYFGKVEAGGGLKNDNQPGDQNKFNNAIMFNAFKAKRKISAYGIMSNTGKLNLDWDDRSKFGGGDDVQTTDDGNIYFSGGGDYNSSDGIPTNWNGGLHYSNKFNQDKQSINAGYRVTKINAPTQSQTYTRNFLPDSTWLSYNDNNSYSSNLKQGGNIIFETKLDSMNTLKLTASGNKNNNESSYNYYSENRNVDSSFINANNRHGERAADNTNINANLLWMHKFKKLYRTISINGGFNYTKSAGSDMLYSKLDFLKME</sequence>
<evidence type="ECO:0000313" key="1">
    <source>
        <dbReference type="EMBL" id="MCH5597602.1"/>
    </source>
</evidence>
<proteinExistence type="predicted"/>
<accession>A0ABS9SGY3</accession>
<gene>
    <name evidence="1" type="ORF">MKP09_06615</name>
</gene>
<dbReference type="Proteomes" id="UP001202248">
    <property type="component" value="Unassembled WGS sequence"/>
</dbReference>
<comment type="caution">
    <text evidence="1">The sequence shown here is derived from an EMBL/GenBank/DDBJ whole genome shotgun (WGS) entry which is preliminary data.</text>
</comment>
<dbReference type="RefSeq" id="WP_240826981.1">
    <property type="nucleotide sequence ID" value="NZ_JAKWBL010000001.1"/>
</dbReference>
<name>A0ABS9SGY3_9BACT</name>
<dbReference type="EMBL" id="JAKWBL010000001">
    <property type="protein sequence ID" value="MCH5597602.1"/>
    <property type="molecule type" value="Genomic_DNA"/>
</dbReference>